<comment type="caution">
    <text evidence="5">The sequence shown here is derived from an EMBL/GenBank/DDBJ whole genome shotgun (WGS) entry which is preliminary data.</text>
</comment>
<dbReference type="GO" id="GO:0019239">
    <property type="term" value="F:deaminase activity"/>
    <property type="evidence" value="ECO:0007669"/>
    <property type="project" value="UniProtKB-ARBA"/>
</dbReference>
<dbReference type="PANTHER" id="PTHR43794">
    <property type="entry name" value="AMINOHYDROLASE SSNA-RELATED"/>
    <property type="match status" value="1"/>
</dbReference>
<dbReference type="GO" id="GO:0016814">
    <property type="term" value="F:hydrolase activity, acting on carbon-nitrogen (but not peptide) bonds, in cyclic amidines"/>
    <property type="evidence" value="ECO:0007669"/>
    <property type="project" value="UniProtKB-ARBA"/>
</dbReference>
<dbReference type="InterPro" id="IPR006680">
    <property type="entry name" value="Amidohydro-rel"/>
</dbReference>
<feature type="domain" description="Amidohydrolase-related" evidence="4">
    <location>
        <begin position="54"/>
        <end position="422"/>
    </location>
</feature>
<keyword evidence="2" id="KW-0378">Hydrolase</keyword>
<keyword evidence="6" id="KW-1185">Reference proteome</keyword>
<dbReference type="STRING" id="1423734.FC83_GL001780"/>
<dbReference type="GO" id="GO:0046872">
    <property type="term" value="F:metal ion binding"/>
    <property type="evidence" value="ECO:0007669"/>
    <property type="project" value="UniProtKB-KW"/>
</dbReference>
<dbReference type="eggNOG" id="COG0402">
    <property type="taxonomic scope" value="Bacteria"/>
</dbReference>
<organism evidence="5 6">
    <name type="scientific">Agrilactobacillus composti DSM 18527 = JCM 14202</name>
    <dbReference type="NCBI Taxonomy" id="1423734"/>
    <lineage>
        <taxon>Bacteria</taxon>
        <taxon>Bacillati</taxon>
        <taxon>Bacillota</taxon>
        <taxon>Bacilli</taxon>
        <taxon>Lactobacillales</taxon>
        <taxon>Lactobacillaceae</taxon>
        <taxon>Agrilactobacillus</taxon>
    </lineage>
</organism>
<dbReference type="NCBIfam" id="NF006055">
    <property type="entry name" value="PRK08203.1"/>
    <property type="match status" value="1"/>
</dbReference>
<evidence type="ECO:0000256" key="1">
    <source>
        <dbReference type="ARBA" id="ARBA00022723"/>
    </source>
</evidence>
<name>A0A0R1XPT7_9LACO</name>
<dbReference type="Gene3D" id="2.30.40.10">
    <property type="entry name" value="Urease, subunit C, domain 1"/>
    <property type="match status" value="1"/>
</dbReference>
<dbReference type="AlphaFoldDB" id="A0A0R1XPT7"/>
<proteinExistence type="predicted"/>
<dbReference type="PATRIC" id="fig|1423734.3.peg.1799"/>
<dbReference type="PANTHER" id="PTHR43794:SF11">
    <property type="entry name" value="AMIDOHYDROLASE-RELATED DOMAIN-CONTAINING PROTEIN"/>
    <property type="match status" value="1"/>
</dbReference>
<accession>A0A0R1XPT7</accession>
<dbReference type="InterPro" id="IPR032466">
    <property type="entry name" value="Metal_Hydrolase"/>
</dbReference>
<dbReference type="FunFam" id="3.20.20.140:FF:000014">
    <property type="entry name" value="5-methylthioadenosine/S-adenosylhomocysteine deaminase"/>
    <property type="match status" value="1"/>
</dbReference>
<evidence type="ECO:0000313" key="6">
    <source>
        <dbReference type="Proteomes" id="UP000051236"/>
    </source>
</evidence>
<evidence type="ECO:0000256" key="2">
    <source>
        <dbReference type="ARBA" id="ARBA00022801"/>
    </source>
</evidence>
<dbReference type="SUPFAM" id="SSF51338">
    <property type="entry name" value="Composite domain of metallo-dependent hydrolases"/>
    <property type="match status" value="1"/>
</dbReference>
<dbReference type="Proteomes" id="UP000051236">
    <property type="component" value="Unassembled WGS sequence"/>
</dbReference>
<dbReference type="SUPFAM" id="SSF51556">
    <property type="entry name" value="Metallo-dependent hydrolases"/>
    <property type="match status" value="1"/>
</dbReference>
<dbReference type="Gene3D" id="3.20.20.140">
    <property type="entry name" value="Metal-dependent hydrolases"/>
    <property type="match status" value="1"/>
</dbReference>
<dbReference type="InterPro" id="IPR011059">
    <property type="entry name" value="Metal-dep_hydrolase_composite"/>
</dbReference>
<gene>
    <name evidence="5" type="ORF">FC83_GL001780</name>
</gene>
<sequence length="456" mass="49781">MSSLLIKNAQIVVTCDDDDQVLHETNILIKDGVITYMGDADQVADETIDASHHIVYPGLVNTHHHLYQTFTRNLPQVQNMELFDWLTTLYKIWGNLDQTVTYYSAITGLGELLKSGCTTAFDHHYVFPSGEETGLIEAQFKAADDLGIRFHASRGSMSLSQKDGGLPPDNVVQTTDTILKDSERIVNKFHDPKPFAMHQVALAPCSPFSVTGDLMIETAKLARQLGVRLHTHLAETIDEEDYVKAHFHMRPLAYMESLGWTGPDVWFAHGIHFNHEELAFLAETKTGVAHCPISNMKLSSGVCQIPEMLKLGVPVGLGVDGSASNDASNLLTDLRVGFLLQRLSASNNAPTGYDFLKMATRGSAHLLGRDDIGSLAVGKAGDLFMIDTQNISLVGTLQDPKALLGTVGFSGAVDYTVVNGKISVAHGQLTHLDETKFVADANQLQKLFVSKADPVK</sequence>
<evidence type="ECO:0000313" key="5">
    <source>
        <dbReference type="EMBL" id="KRM30644.1"/>
    </source>
</evidence>
<evidence type="ECO:0000259" key="4">
    <source>
        <dbReference type="Pfam" id="PF01979"/>
    </source>
</evidence>
<protein>
    <recommendedName>
        <fullName evidence="4">Amidohydrolase-related domain-containing protein</fullName>
    </recommendedName>
</protein>
<reference evidence="5 6" key="1">
    <citation type="journal article" date="2015" name="Genome Announc.">
        <title>Expanding the biotechnology potential of lactobacilli through comparative genomics of 213 strains and associated genera.</title>
        <authorList>
            <person name="Sun Z."/>
            <person name="Harris H.M."/>
            <person name="McCann A."/>
            <person name="Guo C."/>
            <person name="Argimon S."/>
            <person name="Zhang W."/>
            <person name="Yang X."/>
            <person name="Jeffery I.B."/>
            <person name="Cooney J.C."/>
            <person name="Kagawa T.F."/>
            <person name="Liu W."/>
            <person name="Song Y."/>
            <person name="Salvetti E."/>
            <person name="Wrobel A."/>
            <person name="Rasinkangas P."/>
            <person name="Parkhill J."/>
            <person name="Rea M.C."/>
            <person name="O'Sullivan O."/>
            <person name="Ritari J."/>
            <person name="Douillard F.P."/>
            <person name="Paul Ross R."/>
            <person name="Yang R."/>
            <person name="Briner A.E."/>
            <person name="Felis G.E."/>
            <person name="de Vos W.M."/>
            <person name="Barrangou R."/>
            <person name="Klaenhammer T.R."/>
            <person name="Caufield P.W."/>
            <person name="Cui Y."/>
            <person name="Zhang H."/>
            <person name="O'Toole P.W."/>
        </authorList>
    </citation>
    <scope>NUCLEOTIDE SEQUENCE [LARGE SCALE GENOMIC DNA]</scope>
    <source>
        <strain evidence="5 6">DSM 18527</strain>
    </source>
</reference>
<keyword evidence="3" id="KW-0862">Zinc</keyword>
<dbReference type="InterPro" id="IPR050287">
    <property type="entry name" value="MTA/SAH_deaminase"/>
</dbReference>
<evidence type="ECO:0000256" key="3">
    <source>
        <dbReference type="ARBA" id="ARBA00022833"/>
    </source>
</evidence>
<dbReference type="RefSeq" id="WP_057003044.1">
    <property type="nucleotide sequence ID" value="NZ_AZGA01000088.1"/>
</dbReference>
<dbReference type="EMBL" id="AZGA01000088">
    <property type="protein sequence ID" value="KRM30644.1"/>
    <property type="molecule type" value="Genomic_DNA"/>
</dbReference>
<dbReference type="Pfam" id="PF01979">
    <property type="entry name" value="Amidohydro_1"/>
    <property type="match status" value="1"/>
</dbReference>
<dbReference type="CDD" id="cd01298">
    <property type="entry name" value="ATZ_TRZ_like"/>
    <property type="match status" value="1"/>
</dbReference>
<keyword evidence="1" id="KW-0479">Metal-binding</keyword>